<dbReference type="InterPro" id="IPR006315">
    <property type="entry name" value="OM_autotransptr_brl_dom"/>
</dbReference>
<keyword evidence="4" id="KW-1185">Reference proteome</keyword>
<dbReference type="InterPro" id="IPR011050">
    <property type="entry name" value="Pectin_lyase_fold/virulence"/>
</dbReference>
<dbReference type="GO" id="GO:0019867">
    <property type="term" value="C:outer membrane"/>
    <property type="evidence" value="ECO:0007669"/>
    <property type="project" value="InterPro"/>
</dbReference>
<evidence type="ECO:0000313" key="4">
    <source>
        <dbReference type="Proteomes" id="UP000582090"/>
    </source>
</evidence>
<dbReference type="SUPFAM" id="SSF51126">
    <property type="entry name" value="Pectin lyase-like"/>
    <property type="match status" value="1"/>
</dbReference>
<sequence length="1129" mass="111235">MKPLLPALLRRLGLFTALVSAVAPTHALAQSAWSGGGADNEFSNGSNWTPAAPGAGDLATVDTGSPQVTDDVTVGRLDVDGGNVTVTDSGTLTTTSETTISSGSVSINSGGVVNSDVSLNGGSLSLDGHLNGRLNLNNGNVTVNGTLGRASVATGTALSNNGATGGVDVSAGATFVNNSGATVDTVTNAGTTSNAGTVGSLTNTAGNFTNNAGGTVTGTTTVSGGTVTNNFIITDADVAAVATFVNNQGATAGAIRNSGTVTNAGTIASVQNDAGTFTNNAGGIVTGTTTISGGDATNNARLSDVNVGMGGTFTNAAGATAGAVANAGTTSNAGTIASLTNTAGTFTNNADGKITGQTAVEGGTVTNNFVITDADVTAVASFVNNQGATAGAIRNSGTVTNAGTIASIQNDDGTFTNNAGGIVTGSATVNGGSVTNNASLNSVDVGAAGAFTNATGANAGAVTNAGTTSNAGTVASLTNTAGTFTNNAGGTITGQTTIDGGTVTNNFVITDADVAAVATFVNNQGATAGAIRNSGTVTNAGMIASIENDAGTFTNNTGGTVTGATSVNGGRVVNNATLAGVAVAATGTFVNNSGAVAGTVTNSGTAANDGTITALQNNAGTFSNTGTITGAATVSGGSLINDGTIAGAVDVDSGGLLSGSGSVGGLLVNAGGVLAPGSGIATLGVNGDVTFRAGSTYQVDITADGLSDSVDATGAVFIEGGTLAIKAAAGRYATNTSYTILTAGSITGSFDAVSSDFAFLSPTLIYDATSIDMQLDRNSVQFADVANTANGRATAAAVEALGLGNTVYDAVLPLDATTANGAFTQLSGEVHASLKSTLLWESRFPRDAILDEIAAGLDKRDDAVRFWTSGYLSSSTWSGDGDAAGIDVTTNGVVFGADAPIAKQWRIGGIVGYGQDSFSQANTDSYHAGLYAIGEIGQVTLAGGAIYSRNEASTRRDISFGTFSDRLTADYASATSQVFADVSWTHEVNGIKLQPFANLAYVSLDSDGFRENGGDAALSASSDNDAITATTLGLRWSMDWLANEVPITLSGTMAWRHLAGDVTPRSSLAFAGGSPFIIEAVEMPRDSLVAQIGVSAKLSKSSRLTLSYSGEFGKGLQSSAARINFEARF</sequence>
<dbReference type="RefSeq" id="WP_183902464.1">
    <property type="nucleotide sequence ID" value="NZ_JACIDW010000028.1"/>
</dbReference>
<proteinExistence type="predicted"/>
<dbReference type="Gene3D" id="2.40.128.130">
    <property type="entry name" value="Autotransporter beta-domain"/>
    <property type="match status" value="1"/>
</dbReference>
<evidence type="ECO:0000259" key="2">
    <source>
        <dbReference type="PROSITE" id="PS51208"/>
    </source>
</evidence>
<dbReference type="PROSITE" id="PS51208">
    <property type="entry name" value="AUTOTRANSPORTER"/>
    <property type="match status" value="1"/>
</dbReference>
<dbReference type="SUPFAM" id="SSF103515">
    <property type="entry name" value="Autotransporter"/>
    <property type="match status" value="1"/>
</dbReference>
<reference evidence="3 4" key="1">
    <citation type="submission" date="2020-08" db="EMBL/GenBank/DDBJ databases">
        <title>Genomic Encyclopedia of Type Strains, Phase IV (KMG-IV): sequencing the most valuable type-strain genomes for metagenomic binning, comparative biology and taxonomic classification.</title>
        <authorList>
            <person name="Goeker M."/>
        </authorList>
    </citation>
    <scope>NUCLEOTIDE SEQUENCE [LARGE SCALE GENOMIC DNA]</scope>
    <source>
        <strain evidence="3 4">DSM 26575</strain>
    </source>
</reference>
<gene>
    <name evidence="3" type="ORF">GGQ67_004712</name>
</gene>
<feature type="signal peptide" evidence="1">
    <location>
        <begin position="1"/>
        <end position="29"/>
    </location>
</feature>
<evidence type="ECO:0000256" key="1">
    <source>
        <dbReference type="SAM" id="SignalP"/>
    </source>
</evidence>
<feature type="domain" description="Autotransporter" evidence="2">
    <location>
        <begin position="859"/>
        <end position="1129"/>
    </location>
</feature>
<dbReference type="Pfam" id="PF03797">
    <property type="entry name" value="Autotransporter"/>
    <property type="match status" value="1"/>
</dbReference>
<dbReference type="AlphaFoldDB" id="A0A7W6CVJ1"/>
<keyword evidence="1" id="KW-0732">Signal</keyword>
<protein>
    <submittedName>
        <fullName evidence="3">Outer membrane autotransporter protein</fullName>
    </submittedName>
</protein>
<dbReference type="Proteomes" id="UP000582090">
    <property type="component" value="Unassembled WGS sequence"/>
</dbReference>
<comment type="caution">
    <text evidence="3">The sequence shown here is derived from an EMBL/GenBank/DDBJ whole genome shotgun (WGS) entry which is preliminary data.</text>
</comment>
<name>A0A7W6CVJ1_9HYPH</name>
<dbReference type="EMBL" id="JACIDW010000028">
    <property type="protein sequence ID" value="MBB3967019.1"/>
    <property type="molecule type" value="Genomic_DNA"/>
</dbReference>
<organism evidence="3 4">
    <name type="scientific">Rhizobium metallidurans</name>
    <dbReference type="NCBI Taxonomy" id="1265931"/>
    <lineage>
        <taxon>Bacteria</taxon>
        <taxon>Pseudomonadati</taxon>
        <taxon>Pseudomonadota</taxon>
        <taxon>Alphaproteobacteria</taxon>
        <taxon>Hyphomicrobiales</taxon>
        <taxon>Rhizobiaceae</taxon>
        <taxon>Rhizobium/Agrobacterium group</taxon>
        <taxon>Rhizobium</taxon>
    </lineage>
</organism>
<accession>A0A7W6CVJ1</accession>
<dbReference type="SMART" id="SM00869">
    <property type="entry name" value="Autotransporter"/>
    <property type="match status" value="1"/>
</dbReference>
<dbReference type="InterPro" id="IPR005546">
    <property type="entry name" value="Autotransporte_beta"/>
</dbReference>
<dbReference type="NCBIfam" id="TIGR01414">
    <property type="entry name" value="autotrans_barl"/>
    <property type="match status" value="1"/>
</dbReference>
<dbReference type="InterPro" id="IPR036709">
    <property type="entry name" value="Autotransporte_beta_dom_sf"/>
</dbReference>
<evidence type="ECO:0000313" key="3">
    <source>
        <dbReference type="EMBL" id="MBB3967019.1"/>
    </source>
</evidence>
<feature type="chain" id="PRO_5031488884" evidence="1">
    <location>
        <begin position="30"/>
        <end position="1129"/>
    </location>
</feature>